<evidence type="ECO:0000313" key="9">
    <source>
        <dbReference type="EMBL" id="RVT60783.1"/>
    </source>
</evidence>
<keyword evidence="5" id="KW-0902">Two-component regulatory system</keyword>
<keyword evidence="6" id="KW-0472">Membrane</keyword>
<evidence type="ECO:0000259" key="8">
    <source>
        <dbReference type="Pfam" id="PF07730"/>
    </source>
</evidence>
<evidence type="ECO:0000256" key="1">
    <source>
        <dbReference type="ARBA" id="ARBA00000085"/>
    </source>
</evidence>
<dbReference type="GO" id="GO:0000155">
    <property type="term" value="F:phosphorelay sensor kinase activity"/>
    <property type="evidence" value="ECO:0007669"/>
    <property type="project" value="InterPro"/>
</dbReference>
<gene>
    <name evidence="9" type="ORF">EM808_16195</name>
</gene>
<dbReference type="Gene3D" id="3.30.565.10">
    <property type="entry name" value="Histidine kinase-like ATPase, C-terminal domain"/>
    <property type="match status" value="1"/>
</dbReference>
<evidence type="ECO:0000256" key="2">
    <source>
        <dbReference type="ARBA" id="ARBA00012438"/>
    </source>
</evidence>
<feature type="transmembrane region" description="Helical" evidence="6">
    <location>
        <begin position="73"/>
        <end position="90"/>
    </location>
</feature>
<dbReference type="EMBL" id="RZTZ01000006">
    <property type="protein sequence ID" value="RVT60783.1"/>
    <property type="molecule type" value="Genomic_DNA"/>
</dbReference>
<keyword evidence="10" id="KW-1185">Reference proteome</keyword>
<dbReference type="SUPFAM" id="SSF55874">
    <property type="entry name" value="ATPase domain of HSP90 chaperone/DNA topoisomerase II/histidine kinase"/>
    <property type="match status" value="1"/>
</dbReference>
<evidence type="ECO:0000256" key="5">
    <source>
        <dbReference type="ARBA" id="ARBA00023012"/>
    </source>
</evidence>
<dbReference type="Proteomes" id="UP000288024">
    <property type="component" value="Unassembled WGS sequence"/>
</dbReference>
<evidence type="ECO:0000256" key="6">
    <source>
        <dbReference type="SAM" id="Phobius"/>
    </source>
</evidence>
<feature type="transmembrane region" description="Helical" evidence="6">
    <location>
        <begin position="96"/>
        <end position="113"/>
    </location>
</feature>
<dbReference type="EC" id="2.7.13.3" evidence="2"/>
<evidence type="ECO:0000256" key="3">
    <source>
        <dbReference type="ARBA" id="ARBA00022679"/>
    </source>
</evidence>
<evidence type="ECO:0000259" key="7">
    <source>
        <dbReference type="Pfam" id="PF02518"/>
    </source>
</evidence>
<dbReference type="GO" id="GO:0046983">
    <property type="term" value="F:protein dimerization activity"/>
    <property type="evidence" value="ECO:0007669"/>
    <property type="project" value="InterPro"/>
</dbReference>
<dbReference type="InterPro" id="IPR003594">
    <property type="entry name" value="HATPase_dom"/>
</dbReference>
<dbReference type="PANTHER" id="PTHR24421">
    <property type="entry name" value="NITRATE/NITRITE SENSOR PROTEIN NARX-RELATED"/>
    <property type="match status" value="1"/>
</dbReference>
<comment type="caution">
    <text evidence="9">The sequence shown here is derived from an EMBL/GenBank/DDBJ whole genome shotgun (WGS) entry which is preliminary data.</text>
</comment>
<comment type="catalytic activity">
    <reaction evidence="1">
        <text>ATP + protein L-histidine = ADP + protein N-phospho-L-histidine.</text>
        <dbReference type="EC" id="2.7.13.3"/>
    </reaction>
</comment>
<protein>
    <recommendedName>
        <fullName evidence="2">histidine kinase</fullName>
        <ecNumber evidence="2">2.7.13.3</ecNumber>
    </recommendedName>
</protein>
<feature type="transmembrane region" description="Helical" evidence="6">
    <location>
        <begin position="144"/>
        <end position="164"/>
    </location>
</feature>
<dbReference type="AlphaFoldDB" id="A0A3S2W376"/>
<dbReference type="PANTHER" id="PTHR24421:SF55">
    <property type="entry name" value="SENSOR HISTIDINE KINASE YDFH"/>
    <property type="match status" value="1"/>
</dbReference>
<keyword evidence="6" id="KW-0812">Transmembrane</keyword>
<keyword evidence="3" id="KW-0808">Transferase</keyword>
<organism evidence="9 10">
    <name type="scientific">Niallia taxi</name>
    <dbReference type="NCBI Taxonomy" id="2499688"/>
    <lineage>
        <taxon>Bacteria</taxon>
        <taxon>Bacillati</taxon>
        <taxon>Bacillota</taxon>
        <taxon>Bacilli</taxon>
        <taxon>Bacillales</taxon>
        <taxon>Bacillaceae</taxon>
        <taxon>Niallia</taxon>
    </lineage>
</organism>
<dbReference type="CDD" id="cd16917">
    <property type="entry name" value="HATPase_UhpB-NarQ-NarX-like"/>
    <property type="match status" value="1"/>
</dbReference>
<accession>A0A3S2W376</accession>
<dbReference type="RefSeq" id="WP_127739255.1">
    <property type="nucleotide sequence ID" value="NZ_JARMUX010000003.1"/>
</dbReference>
<dbReference type="GO" id="GO:0016020">
    <property type="term" value="C:membrane"/>
    <property type="evidence" value="ECO:0007669"/>
    <property type="project" value="InterPro"/>
</dbReference>
<evidence type="ECO:0000256" key="4">
    <source>
        <dbReference type="ARBA" id="ARBA00022777"/>
    </source>
</evidence>
<proteinExistence type="predicted"/>
<feature type="domain" description="Signal transduction histidine kinase subgroup 3 dimerisation and phosphoacceptor" evidence="8">
    <location>
        <begin position="196"/>
        <end position="261"/>
    </location>
</feature>
<feature type="transmembrane region" description="Helical" evidence="6">
    <location>
        <begin position="120"/>
        <end position="138"/>
    </location>
</feature>
<feature type="domain" description="Histidine kinase/HSP90-like ATPase" evidence="7">
    <location>
        <begin position="308"/>
        <end position="394"/>
    </location>
</feature>
<dbReference type="InterPro" id="IPR036890">
    <property type="entry name" value="HATPase_C_sf"/>
</dbReference>
<feature type="transmembrane region" description="Helical" evidence="6">
    <location>
        <begin position="18"/>
        <end position="37"/>
    </location>
</feature>
<name>A0A3S2W376_9BACI</name>
<dbReference type="InterPro" id="IPR050482">
    <property type="entry name" value="Sensor_HK_TwoCompSys"/>
</dbReference>
<dbReference type="Pfam" id="PF02518">
    <property type="entry name" value="HATPase_c"/>
    <property type="match status" value="1"/>
</dbReference>
<dbReference type="Pfam" id="PF07730">
    <property type="entry name" value="HisKA_3"/>
    <property type="match status" value="1"/>
</dbReference>
<keyword evidence="4 9" id="KW-0418">Kinase</keyword>
<reference evidence="9 10" key="1">
    <citation type="submission" date="2019-01" db="EMBL/GenBank/DDBJ databases">
        <title>Bacillus sp. M5HDSG1-1, whole genome shotgun sequence.</title>
        <authorList>
            <person name="Tuo L."/>
        </authorList>
    </citation>
    <scope>NUCLEOTIDE SEQUENCE [LARGE SCALE GENOMIC DNA]</scope>
    <source>
        <strain evidence="9 10">M5HDSG1-1</strain>
    </source>
</reference>
<feature type="transmembrane region" description="Helical" evidence="6">
    <location>
        <begin position="43"/>
        <end position="61"/>
    </location>
</feature>
<evidence type="ECO:0000313" key="10">
    <source>
        <dbReference type="Proteomes" id="UP000288024"/>
    </source>
</evidence>
<keyword evidence="6" id="KW-1133">Transmembrane helix</keyword>
<dbReference type="InterPro" id="IPR011712">
    <property type="entry name" value="Sig_transdc_His_kin_sub3_dim/P"/>
</dbReference>
<dbReference type="Gene3D" id="1.20.5.1930">
    <property type="match status" value="1"/>
</dbReference>
<sequence length="402" mass="46201">MDNTTFNDRLEGIGLSKIAYMVWIVLVYVAAIAIQVYENATVHDIVLLTLFSAIHFFLYYLSVSLQLSKKQSWFYIMLQISLLFLSSFFLHTRIPILLVGILPMLIAQSITIFNSWKKVFIAFIAIYAVYCNAIWLNYGSSELPIFILVFFFNLTLVVFYSVMYNRQVNARIRMAYYLKDLERVHKRVEELTLANERQRMARDLHDTLAQGLAGIIMQLEAVDSHLHNGNTERAHEIIQHSMSQARETLRKSRTVIDDLRSVPVEKNSFNKQVLEQLEVFKQETRINVELLEEPIVNIPYLVRENCLYIISECLANIKKHANAEKVRMEMKIINSEIVIKIRDNGIGFKKKSIGNHAGRYGLIGLFERARLIGGEIQINSDIGIGTEITMKVPIKGEAYGSV</sequence>